<organism evidence="2 3">
    <name type="scientific">Ladona fulva</name>
    <name type="common">Scarce chaser dragonfly</name>
    <name type="synonym">Libellula fulva</name>
    <dbReference type="NCBI Taxonomy" id="123851"/>
    <lineage>
        <taxon>Eukaryota</taxon>
        <taxon>Metazoa</taxon>
        <taxon>Ecdysozoa</taxon>
        <taxon>Arthropoda</taxon>
        <taxon>Hexapoda</taxon>
        <taxon>Insecta</taxon>
        <taxon>Pterygota</taxon>
        <taxon>Palaeoptera</taxon>
        <taxon>Odonata</taxon>
        <taxon>Epiprocta</taxon>
        <taxon>Anisoptera</taxon>
        <taxon>Libelluloidea</taxon>
        <taxon>Libellulidae</taxon>
        <taxon>Ladona</taxon>
    </lineage>
</organism>
<protein>
    <recommendedName>
        <fullName evidence="4">Cytochrome P450</fullName>
    </recommendedName>
</protein>
<name>A0A8K0JSH5_LADFU</name>
<sequence>MITGVWIRVRSSVPVAGRRFRSVIAVQHDVDGVAESTEFATARPYSEVPGPKPIPILGNSWRFIPFVGSYRISEVDKISKSLYENYGRIAKIEGLMGRPDLVFVFDPREIEKVIRGEEEMPHRPAMPSLHYYKHVLRKDFFVGDKAGLISV</sequence>
<keyword evidence="1" id="KW-0560">Oxidoreductase</keyword>
<dbReference type="GO" id="GO:0004497">
    <property type="term" value="F:monooxygenase activity"/>
    <property type="evidence" value="ECO:0007669"/>
    <property type="project" value="UniProtKB-KW"/>
</dbReference>
<dbReference type="GO" id="GO:0016705">
    <property type="term" value="F:oxidoreductase activity, acting on paired donors, with incorporation or reduction of molecular oxygen"/>
    <property type="evidence" value="ECO:0007669"/>
    <property type="project" value="InterPro"/>
</dbReference>
<evidence type="ECO:0008006" key="4">
    <source>
        <dbReference type="Google" id="ProtNLM"/>
    </source>
</evidence>
<reference evidence="2" key="1">
    <citation type="submission" date="2013-04" db="EMBL/GenBank/DDBJ databases">
        <authorList>
            <person name="Qu J."/>
            <person name="Murali S.C."/>
            <person name="Bandaranaike D."/>
            <person name="Bellair M."/>
            <person name="Blankenburg K."/>
            <person name="Chao H."/>
            <person name="Dinh H."/>
            <person name="Doddapaneni H."/>
            <person name="Downs B."/>
            <person name="Dugan-Rocha S."/>
            <person name="Elkadiri S."/>
            <person name="Gnanaolivu R.D."/>
            <person name="Hernandez B."/>
            <person name="Javaid M."/>
            <person name="Jayaseelan J.C."/>
            <person name="Lee S."/>
            <person name="Li M."/>
            <person name="Ming W."/>
            <person name="Munidasa M."/>
            <person name="Muniz J."/>
            <person name="Nguyen L."/>
            <person name="Ongeri F."/>
            <person name="Osuji N."/>
            <person name="Pu L.-L."/>
            <person name="Puazo M."/>
            <person name="Qu C."/>
            <person name="Quiroz J."/>
            <person name="Raj R."/>
            <person name="Weissenberger G."/>
            <person name="Xin Y."/>
            <person name="Zou X."/>
            <person name="Han Y."/>
            <person name="Richards S."/>
            <person name="Worley K."/>
            <person name="Muzny D."/>
            <person name="Gibbs R."/>
        </authorList>
    </citation>
    <scope>NUCLEOTIDE SEQUENCE</scope>
    <source>
        <strain evidence="2">Sampled in the wild</strain>
    </source>
</reference>
<comment type="caution">
    <text evidence="2">The sequence shown here is derived from an EMBL/GenBank/DDBJ whole genome shotgun (WGS) entry which is preliminary data.</text>
</comment>
<dbReference type="SUPFAM" id="SSF48264">
    <property type="entry name" value="Cytochrome P450"/>
    <property type="match status" value="1"/>
</dbReference>
<keyword evidence="3" id="KW-1185">Reference proteome</keyword>
<dbReference type="InterPro" id="IPR036396">
    <property type="entry name" value="Cyt_P450_sf"/>
</dbReference>
<dbReference type="GO" id="GO:0020037">
    <property type="term" value="F:heme binding"/>
    <property type="evidence" value="ECO:0007669"/>
    <property type="project" value="InterPro"/>
</dbReference>
<dbReference type="AlphaFoldDB" id="A0A8K0JSH5"/>
<keyword evidence="1" id="KW-0503">Monooxygenase</keyword>
<dbReference type="OrthoDB" id="3945418at2759"/>
<evidence type="ECO:0000256" key="1">
    <source>
        <dbReference type="ARBA" id="ARBA00023033"/>
    </source>
</evidence>
<dbReference type="EMBL" id="KZ308115">
    <property type="protein sequence ID" value="KAG8221875.1"/>
    <property type="molecule type" value="Genomic_DNA"/>
</dbReference>
<reference evidence="2" key="2">
    <citation type="submission" date="2017-10" db="EMBL/GenBank/DDBJ databases">
        <title>Ladona fulva Genome sequencing and assembly.</title>
        <authorList>
            <person name="Murali S."/>
            <person name="Richards S."/>
            <person name="Bandaranaike D."/>
            <person name="Bellair M."/>
            <person name="Blankenburg K."/>
            <person name="Chao H."/>
            <person name="Dinh H."/>
            <person name="Doddapaneni H."/>
            <person name="Dugan-Rocha S."/>
            <person name="Elkadiri S."/>
            <person name="Gnanaolivu R."/>
            <person name="Hernandez B."/>
            <person name="Skinner E."/>
            <person name="Javaid M."/>
            <person name="Lee S."/>
            <person name="Li M."/>
            <person name="Ming W."/>
            <person name="Munidasa M."/>
            <person name="Muniz J."/>
            <person name="Nguyen L."/>
            <person name="Hughes D."/>
            <person name="Osuji N."/>
            <person name="Pu L.-L."/>
            <person name="Puazo M."/>
            <person name="Qu C."/>
            <person name="Quiroz J."/>
            <person name="Raj R."/>
            <person name="Weissenberger G."/>
            <person name="Xin Y."/>
            <person name="Zou X."/>
            <person name="Han Y."/>
            <person name="Worley K."/>
            <person name="Muzny D."/>
            <person name="Gibbs R."/>
        </authorList>
    </citation>
    <scope>NUCLEOTIDE SEQUENCE</scope>
    <source>
        <strain evidence="2">Sampled in the wild</strain>
    </source>
</reference>
<dbReference type="GO" id="GO:0005506">
    <property type="term" value="F:iron ion binding"/>
    <property type="evidence" value="ECO:0007669"/>
    <property type="project" value="InterPro"/>
</dbReference>
<gene>
    <name evidence="2" type="ORF">J437_LFUL003251</name>
</gene>
<accession>A0A8K0JSH5</accession>
<proteinExistence type="predicted"/>
<dbReference type="Proteomes" id="UP000792457">
    <property type="component" value="Unassembled WGS sequence"/>
</dbReference>
<evidence type="ECO:0000313" key="2">
    <source>
        <dbReference type="EMBL" id="KAG8221875.1"/>
    </source>
</evidence>
<evidence type="ECO:0000313" key="3">
    <source>
        <dbReference type="Proteomes" id="UP000792457"/>
    </source>
</evidence>
<dbReference type="Gene3D" id="1.10.630.10">
    <property type="entry name" value="Cytochrome P450"/>
    <property type="match status" value="1"/>
</dbReference>